<evidence type="ECO:0000256" key="1">
    <source>
        <dbReference type="SAM" id="MobiDB-lite"/>
    </source>
</evidence>
<protein>
    <submittedName>
        <fullName evidence="2">Uncharacterized protein</fullName>
    </submittedName>
</protein>
<name>A0ABY4MHI1_9ACTN</name>
<reference evidence="2" key="1">
    <citation type="submission" date="2021-10" db="EMBL/GenBank/DDBJ databases">
        <title>Streptomyces nigrumlapis sp.nov.,an antimicrobial producing actinobacterium isolated from Black Gobi rocks.</title>
        <authorList>
            <person name="Wen Y."/>
            <person name="Zhang W."/>
            <person name="Liu X.G."/>
        </authorList>
    </citation>
    <scope>NUCLEOTIDE SEQUENCE</scope>
    <source>
        <strain evidence="2">ST13-2-2</strain>
    </source>
</reference>
<accession>A0ABY4MHI1</accession>
<feature type="region of interest" description="Disordered" evidence="1">
    <location>
        <begin position="1"/>
        <end position="37"/>
    </location>
</feature>
<sequence>MDTLSGGLLPRHRATPPTAGPDCRILAEPPADAPRRPLGRCGPLVRFRFRRARPAPPIDQVRDLTAYLHRHRDDQKDSPFEIVLGGATAGNACLNHKRF</sequence>
<keyword evidence="3" id="KW-1185">Reference proteome</keyword>
<dbReference type="Proteomes" id="UP000830115">
    <property type="component" value="Chromosome"/>
</dbReference>
<evidence type="ECO:0000313" key="3">
    <source>
        <dbReference type="Proteomes" id="UP000830115"/>
    </source>
</evidence>
<gene>
    <name evidence="2" type="ORF">K9S39_39775</name>
</gene>
<proteinExistence type="predicted"/>
<dbReference type="EMBL" id="CP086322">
    <property type="protein sequence ID" value="UQA97193.1"/>
    <property type="molecule type" value="Genomic_DNA"/>
</dbReference>
<evidence type="ECO:0000313" key="2">
    <source>
        <dbReference type="EMBL" id="UQA97193.1"/>
    </source>
</evidence>
<organism evidence="2 3">
    <name type="scientific">Streptomyces halobius</name>
    <dbReference type="NCBI Taxonomy" id="2879846"/>
    <lineage>
        <taxon>Bacteria</taxon>
        <taxon>Bacillati</taxon>
        <taxon>Actinomycetota</taxon>
        <taxon>Actinomycetes</taxon>
        <taxon>Kitasatosporales</taxon>
        <taxon>Streptomycetaceae</taxon>
        <taxon>Streptomyces</taxon>
    </lineage>
</organism>